<feature type="region of interest" description="Disordered" evidence="1">
    <location>
        <begin position="1"/>
        <end position="41"/>
    </location>
</feature>
<sequence length="41" mass="4962">MSYNNIKKPSRCTFSSESDIEEDKNYPYRNENIYPSQYNHV</sequence>
<accession>A0A0K2TQ79</accession>
<feature type="compositionally biased region" description="Polar residues" evidence="1">
    <location>
        <begin position="1"/>
        <end position="17"/>
    </location>
</feature>
<dbReference type="AlphaFoldDB" id="A0A0K2TQ79"/>
<evidence type="ECO:0000313" key="2">
    <source>
        <dbReference type="EMBL" id="CDW28188.1"/>
    </source>
</evidence>
<dbReference type="EMBL" id="HACA01010827">
    <property type="protein sequence ID" value="CDW28188.1"/>
    <property type="molecule type" value="Transcribed_RNA"/>
</dbReference>
<evidence type="ECO:0000256" key="1">
    <source>
        <dbReference type="SAM" id="MobiDB-lite"/>
    </source>
</evidence>
<organism evidence="2">
    <name type="scientific">Lepeophtheirus salmonis</name>
    <name type="common">Salmon louse</name>
    <name type="synonym">Caligus salmonis</name>
    <dbReference type="NCBI Taxonomy" id="72036"/>
    <lineage>
        <taxon>Eukaryota</taxon>
        <taxon>Metazoa</taxon>
        <taxon>Ecdysozoa</taxon>
        <taxon>Arthropoda</taxon>
        <taxon>Crustacea</taxon>
        <taxon>Multicrustacea</taxon>
        <taxon>Hexanauplia</taxon>
        <taxon>Copepoda</taxon>
        <taxon>Siphonostomatoida</taxon>
        <taxon>Caligidae</taxon>
        <taxon>Lepeophtheirus</taxon>
    </lineage>
</organism>
<name>A0A0K2TQ79_LEPSM</name>
<proteinExistence type="predicted"/>
<reference evidence="2" key="1">
    <citation type="submission" date="2014-05" db="EMBL/GenBank/DDBJ databases">
        <authorList>
            <person name="Chronopoulou M."/>
        </authorList>
    </citation>
    <scope>NUCLEOTIDE SEQUENCE</scope>
    <source>
        <tissue evidence="2">Whole organism</tissue>
    </source>
</reference>
<protein>
    <submittedName>
        <fullName evidence="2">Uncharacterized protein</fullName>
    </submittedName>
</protein>